<dbReference type="OrthoDB" id="2848819at2759"/>
<evidence type="ECO:0000313" key="2">
    <source>
        <dbReference type="Proteomes" id="UP000027265"/>
    </source>
</evidence>
<dbReference type="InterPro" id="IPR032675">
    <property type="entry name" value="LRR_dom_sf"/>
</dbReference>
<protein>
    <recommendedName>
        <fullName evidence="3">F-box domain-containing protein</fullName>
    </recommendedName>
</protein>
<dbReference type="InParanoid" id="A0A067Q0F2"/>
<proteinExistence type="predicted"/>
<dbReference type="EMBL" id="KL197720">
    <property type="protein sequence ID" value="KDQ56952.1"/>
    <property type="molecule type" value="Genomic_DNA"/>
</dbReference>
<organism evidence="1 2">
    <name type="scientific">Jaapia argillacea MUCL 33604</name>
    <dbReference type="NCBI Taxonomy" id="933084"/>
    <lineage>
        <taxon>Eukaryota</taxon>
        <taxon>Fungi</taxon>
        <taxon>Dikarya</taxon>
        <taxon>Basidiomycota</taxon>
        <taxon>Agaricomycotina</taxon>
        <taxon>Agaricomycetes</taxon>
        <taxon>Agaricomycetidae</taxon>
        <taxon>Jaapiales</taxon>
        <taxon>Jaapiaceae</taxon>
        <taxon>Jaapia</taxon>
    </lineage>
</organism>
<dbReference type="HOGENOM" id="CLU_065722_0_0_1"/>
<dbReference type="Gene3D" id="3.80.10.10">
    <property type="entry name" value="Ribonuclease Inhibitor"/>
    <property type="match status" value="1"/>
</dbReference>
<accession>A0A067Q0F2</accession>
<dbReference type="AlphaFoldDB" id="A0A067Q0F2"/>
<gene>
    <name evidence="1" type="ORF">JAAARDRAFT_35550</name>
</gene>
<sequence>MNRWNDIPYDVLEAFCQETATLPNNSASSRAPNEARKSLLALSLVDSRTREACYPWLFKKVTFNNTRPNSPSWKAFDEGMKLMVKNPPLCRAIKTFQLYGYVLDVKKNCPSPTTYKLLPTFLASLPQLHTLTFLIQDPFVPKFRSAFAHLLRTCGPWLTIENLAISRNCAFLINHCPNILELEETSLYKDKVVKFVAITEPLGTSRRRLRTLSTAEAISSNTLQDILKSLPLLKELKFSGDLSEDQSNQQGIMKFLPEFAHFAHLHRLILPNSSTLGIGFNPPWCMPHTPSLLKRVKREGQEAAERVARGVQAVCPGVSELWIGVICFKRDGKGVMVCSNLEKD</sequence>
<dbReference type="SUPFAM" id="SSF52047">
    <property type="entry name" value="RNI-like"/>
    <property type="match status" value="1"/>
</dbReference>
<evidence type="ECO:0008006" key="3">
    <source>
        <dbReference type="Google" id="ProtNLM"/>
    </source>
</evidence>
<evidence type="ECO:0000313" key="1">
    <source>
        <dbReference type="EMBL" id="KDQ56952.1"/>
    </source>
</evidence>
<reference evidence="2" key="1">
    <citation type="journal article" date="2014" name="Proc. Natl. Acad. Sci. U.S.A.">
        <title>Extensive sampling of basidiomycete genomes demonstrates inadequacy of the white-rot/brown-rot paradigm for wood decay fungi.</title>
        <authorList>
            <person name="Riley R."/>
            <person name="Salamov A.A."/>
            <person name="Brown D.W."/>
            <person name="Nagy L.G."/>
            <person name="Floudas D."/>
            <person name="Held B.W."/>
            <person name="Levasseur A."/>
            <person name="Lombard V."/>
            <person name="Morin E."/>
            <person name="Otillar R."/>
            <person name="Lindquist E.A."/>
            <person name="Sun H."/>
            <person name="LaButti K.M."/>
            <person name="Schmutz J."/>
            <person name="Jabbour D."/>
            <person name="Luo H."/>
            <person name="Baker S.E."/>
            <person name="Pisabarro A.G."/>
            <person name="Walton J.D."/>
            <person name="Blanchette R.A."/>
            <person name="Henrissat B."/>
            <person name="Martin F."/>
            <person name="Cullen D."/>
            <person name="Hibbett D.S."/>
            <person name="Grigoriev I.V."/>
        </authorList>
    </citation>
    <scope>NUCLEOTIDE SEQUENCE [LARGE SCALE GENOMIC DNA]</scope>
    <source>
        <strain evidence="2">MUCL 33604</strain>
    </source>
</reference>
<dbReference type="Proteomes" id="UP000027265">
    <property type="component" value="Unassembled WGS sequence"/>
</dbReference>
<name>A0A067Q0F2_9AGAM</name>
<keyword evidence="2" id="KW-1185">Reference proteome</keyword>